<comment type="similarity">
    <text evidence="1">Belongs to the peptidase C48 family.</text>
</comment>
<feature type="compositionally biased region" description="Basic and acidic residues" evidence="4">
    <location>
        <begin position="338"/>
        <end position="347"/>
    </location>
</feature>
<dbReference type="Proteomes" id="UP000449547">
    <property type="component" value="Unassembled WGS sequence"/>
</dbReference>
<dbReference type="InterPro" id="IPR038765">
    <property type="entry name" value="Papain-like_cys_pep_sf"/>
</dbReference>
<evidence type="ECO:0000259" key="5">
    <source>
        <dbReference type="PROSITE" id="PS50600"/>
    </source>
</evidence>
<evidence type="ECO:0000256" key="3">
    <source>
        <dbReference type="ARBA" id="ARBA00022801"/>
    </source>
</evidence>
<feature type="domain" description="Ubiquitin-like protease family profile" evidence="5">
    <location>
        <begin position="27"/>
        <end position="198"/>
    </location>
</feature>
<evidence type="ECO:0000313" key="6">
    <source>
        <dbReference type="EMBL" id="KAA8898832.1"/>
    </source>
</evidence>
<accession>A0A642UGW0</accession>
<feature type="region of interest" description="Disordered" evidence="4">
    <location>
        <begin position="287"/>
        <end position="347"/>
    </location>
</feature>
<evidence type="ECO:0000313" key="7">
    <source>
        <dbReference type="Proteomes" id="UP000449547"/>
    </source>
</evidence>
<keyword evidence="2" id="KW-0645">Protease</keyword>
<dbReference type="RefSeq" id="XP_034010682.1">
    <property type="nucleotide sequence ID" value="XM_034157405.1"/>
</dbReference>
<dbReference type="GO" id="GO:0006508">
    <property type="term" value="P:proteolysis"/>
    <property type="evidence" value="ECO:0007669"/>
    <property type="project" value="UniProtKB-KW"/>
</dbReference>
<reference evidence="6 7" key="1">
    <citation type="submission" date="2019-07" db="EMBL/GenBank/DDBJ databases">
        <title>Genome assembly of two rare yeast pathogens: Diutina rugosa and Trichomonascus ciferrii.</title>
        <authorList>
            <person name="Mixao V."/>
            <person name="Saus E."/>
            <person name="Hansen A."/>
            <person name="Lass-Flor C."/>
            <person name="Gabaldon T."/>
        </authorList>
    </citation>
    <scope>NUCLEOTIDE SEQUENCE [LARGE SCALE GENOMIC DNA]</scope>
    <source>
        <strain evidence="6 7">CBS 613</strain>
    </source>
</reference>
<evidence type="ECO:0000256" key="2">
    <source>
        <dbReference type="ARBA" id="ARBA00022670"/>
    </source>
</evidence>
<proteinExistence type="inferred from homology"/>
<dbReference type="AlphaFoldDB" id="A0A642UGW0"/>
<protein>
    <recommendedName>
        <fullName evidence="5">Ubiquitin-like protease family profile domain-containing protein</fullName>
    </recommendedName>
</protein>
<comment type="caution">
    <text evidence="6">The sequence shown here is derived from an EMBL/GenBank/DDBJ whole genome shotgun (WGS) entry which is preliminary data.</text>
</comment>
<dbReference type="SUPFAM" id="SSF54001">
    <property type="entry name" value="Cysteine proteinases"/>
    <property type="match status" value="1"/>
</dbReference>
<dbReference type="GO" id="GO:0019783">
    <property type="term" value="F:ubiquitin-like protein peptidase activity"/>
    <property type="evidence" value="ECO:0007669"/>
    <property type="project" value="UniProtKB-ARBA"/>
</dbReference>
<dbReference type="EMBL" id="SWFT01000134">
    <property type="protein sequence ID" value="KAA8898832.1"/>
    <property type="molecule type" value="Genomic_DNA"/>
</dbReference>
<keyword evidence="7" id="KW-1185">Reference proteome</keyword>
<dbReference type="GO" id="GO:0008234">
    <property type="term" value="F:cysteine-type peptidase activity"/>
    <property type="evidence" value="ECO:0007669"/>
    <property type="project" value="InterPro"/>
</dbReference>
<organism evidence="6 7">
    <name type="scientific">Diutina rugosa</name>
    <name type="common">Yeast</name>
    <name type="synonym">Candida rugosa</name>
    <dbReference type="NCBI Taxonomy" id="5481"/>
    <lineage>
        <taxon>Eukaryota</taxon>
        <taxon>Fungi</taxon>
        <taxon>Dikarya</taxon>
        <taxon>Ascomycota</taxon>
        <taxon>Saccharomycotina</taxon>
        <taxon>Pichiomycetes</taxon>
        <taxon>Debaryomycetaceae</taxon>
        <taxon>Diutina</taxon>
    </lineage>
</organism>
<dbReference type="InterPro" id="IPR003653">
    <property type="entry name" value="Peptidase_C48_C"/>
</dbReference>
<dbReference type="PROSITE" id="PS50600">
    <property type="entry name" value="ULP_PROTEASE"/>
    <property type="match status" value="1"/>
</dbReference>
<gene>
    <name evidence="6" type="ORF">DIURU_004522</name>
</gene>
<dbReference type="Gene3D" id="3.40.395.10">
    <property type="entry name" value="Adenoviral Proteinase, Chain A"/>
    <property type="match status" value="1"/>
</dbReference>
<sequence>MLFPKNPRKEKKVPRTWGKNVQNWHRFAIQKGELARIPDNQALSDGLVNAMVRFVVFDFEKHSDKKVYVFDSLIYSKWLKSSSSGPERTKMFADIDFKSYDYIIGVVNTENHWVIWGTREFSSLLSNDGNANVFLLDSLNREDASTTEELKKFIVGCCQARYSVKVDTSQINVHKPEVVRQSDLINCGFYIIINISPWLWETVKVEKCWSDPKNFSFVKEFIIDHDDLRHRWMTFMAAIGDILNNKQPESPPSIPWACKTPWEGLFDVYTDNRGDFDSSRIVLRASTSSEVGDNSEDVDDHGQMPKQATSGGFLSRSHTSPSSNNPTKRCQISASSDNNHHEVLADR</sequence>
<dbReference type="GeneID" id="54783173"/>
<name>A0A642UGW0_DIURU</name>
<dbReference type="VEuPathDB" id="FungiDB:DIURU_004522"/>
<keyword evidence="3" id="KW-0378">Hydrolase</keyword>
<evidence type="ECO:0000256" key="4">
    <source>
        <dbReference type="SAM" id="MobiDB-lite"/>
    </source>
</evidence>
<feature type="compositionally biased region" description="Polar residues" evidence="4">
    <location>
        <begin position="306"/>
        <end position="337"/>
    </location>
</feature>
<evidence type="ECO:0000256" key="1">
    <source>
        <dbReference type="ARBA" id="ARBA00005234"/>
    </source>
</evidence>